<organism evidence="1 2">
    <name type="scientific">Streptococcus pluranimalium</name>
    <dbReference type="NCBI Taxonomy" id="82348"/>
    <lineage>
        <taxon>Bacteria</taxon>
        <taxon>Bacillati</taxon>
        <taxon>Bacillota</taxon>
        <taxon>Bacilli</taxon>
        <taxon>Lactobacillales</taxon>
        <taxon>Streptococcaceae</taxon>
        <taxon>Streptococcus</taxon>
    </lineage>
</organism>
<evidence type="ECO:0000313" key="1">
    <source>
        <dbReference type="EMBL" id="AXJ13419.1"/>
    </source>
</evidence>
<proteinExistence type="predicted"/>
<name>A0A345VL17_9STRE</name>
<accession>A0A345VL17</accession>
<sequence length="80" mass="8916">MLHLGMYEGKGKNLCSCSLHKTFSLRTTVDNENKKAVPNSETAFKKFLEILTISVPTFLGLLRDLTNQLGSKLASFQVLQ</sequence>
<dbReference type="EMBL" id="CP022601">
    <property type="protein sequence ID" value="AXJ13419.1"/>
    <property type="molecule type" value="Genomic_DNA"/>
</dbReference>
<gene>
    <name evidence="1" type="ORF">Sp14A_15070</name>
</gene>
<evidence type="ECO:0000313" key="2">
    <source>
        <dbReference type="Proteomes" id="UP000255411"/>
    </source>
</evidence>
<protein>
    <submittedName>
        <fullName evidence="1">Uncharacterized protein</fullName>
    </submittedName>
</protein>
<dbReference type="AlphaFoldDB" id="A0A345VL17"/>
<reference evidence="1 2" key="1">
    <citation type="submission" date="2017-07" db="EMBL/GenBank/DDBJ databases">
        <title>Streptococcus pluranimalium as cause of bovine abortion.</title>
        <authorList>
            <person name="Rodriguez Campos S."/>
            <person name="Gobeli Brawand S."/>
            <person name="Brodard I."/>
            <person name="Rychener L."/>
            <person name="Perreten V."/>
        </authorList>
    </citation>
    <scope>NUCLEOTIDE SEQUENCE [LARGE SCALE GENOMIC DNA]</scope>
    <source>
        <strain evidence="1 2">14A0014</strain>
    </source>
</reference>
<dbReference type="Proteomes" id="UP000255411">
    <property type="component" value="Chromosome"/>
</dbReference>